<evidence type="ECO:0000313" key="1">
    <source>
        <dbReference type="EMBL" id="PPK29881.1"/>
    </source>
</evidence>
<proteinExistence type="predicted"/>
<gene>
    <name evidence="1" type="ORF">C3928_12575</name>
</gene>
<dbReference type="EMBL" id="PQWY01000016">
    <property type="protein sequence ID" value="PPK29881.1"/>
    <property type="molecule type" value="Genomic_DNA"/>
</dbReference>
<protein>
    <submittedName>
        <fullName evidence="1">Uncharacterized protein</fullName>
    </submittedName>
</protein>
<dbReference type="OrthoDB" id="5652878at2"/>
<name>A0A2S6EXJ7_LEGPN</name>
<reference evidence="1 2" key="1">
    <citation type="submission" date="2018-02" db="EMBL/GenBank/DDBJ databases">
        <title>Draft genome sequences of four Legionella pneumophila clinical strains isolated in Ontario.</title>
        <authorList>
            <person name="Fortuna A."/>
            <person name="Ramnarine R."/>
            <person name="Li A."/>
            <person name="Frantz C."/>
            <person name="Mallo G."/>
        </authorList>
    </citation>
    <scope>NUCLEOTIDE SEQUENCE [LARGE SCALE GENOMIC DNA]</scope>
    <source>
        <strain evidence="1 2">LG61</strain>
    </source>
</reference>
<sequence length="92" mass="10648">MSIRMITEIETLLKRAGFTYVGNGRGLGEFEKYENHLYHKTVYGSIQQIQLAMDRENDTVRPVFSKNVPVELRDSIYDIMKGSSEKNSLQFN</sequence>
<accession>A0A2S6EXJ7</accession>
<organism evidence="1 2">
    <name type="scientific">Legionella pneumophila</name>
    <dbReference type="NCBI Taxonomy" id="446"/>
    <lineage>
        <taxon>Bacteria</taxon>
        <taxon>Pseudomonadati</taxon>
        <taxon>Pseudomonadota</taxon>
        <taxon>Gammaproteobacteria</taxon>
        <taxon>Legionellales</taxon>
        <taxon>Legionellaceae</taxon>
        <taxon>Legionella</taxon>
    </lineage>
</organism>
<comment type="caution">
    <text evidence="1">The sequence shown here is derived from an EMBL/GenBank/DDBJ whole genome shotgun (WGS) entry which is preliminary data.</text>
</comment>
<dbReference type="Proteomes" id="UP000239239">
    <property type="component" value="Unassembled WGS sequence"/>
</dbReference>
<dbReference type="AlphaFoldDB" id="A0A2S6EXJ7"/>
<evidence type="ECO:0000313" key="2">
    <source>
        <dbReference type="Proteomes" id="UP000239239"/>
    </source>
</evidence>